<feature type="compositionally biased region" description="Gly residues" evidence="5">
    <location>
        <begin position="47"/>
        <end position="56"/>
    </location>
</feature>
<keyword evidence="1 4" id="KW-0349">Heme</keyword>
<dbReference type="SUPFAM" id="SSF46626">
    <property type="entry name" value="Cytochrome c"/>
    <property type="match status" value="2"/>
</dbReference>
<evidence type="ECO:0000256" key="1">
    <source>
        <dbReference type="ARBA" id="ARBA00022617"/>
    </source>
</evidence>
<feature type="domain" description="Cytochrome c" evidence="6">
    <location>
        <begin position="250"/>
        <end position="332"/>
    </location>
</feature>
<feature type="region of interest" description="Disordered" evidence="5">
    <location>
        <begin position="41"/>
        <end position="62"/>
    </location>
</feature>
<feature type="domain" description="Cytochrome c" evidence="6">
    <location>
        <begin position="110"/>
        <end position="222"/>
    </location>
</feature>
<dbReference type="EMBL" id="FODV01000001">
    <property type="protein sequence ID" value="SEO29849.1"/>
    <property type="molecule type" value="Genomic_DNA"/>
</dbReference>
<dbReference type="GO" id="GO:0020037">
    <property type="term" value="F:heme binding"/>
    <property type="evidence" value="ECO:0007669"/>
    <property type="project" value="InterPro"/>
</dbReference>
<dbReference type="InterPro" id="IPR051459">
    <property type="entry name" value="Cytochrome_c-type_DH"/>
</dbReference>
<dbReference type="Proteomes" id="UP000199126">
    <property type="component" value="Unassembled WGS sequence"/>
</dbReference>
<dbReference type="GO" id="GO:0046872">
    <property type="term" value="F:metal ion binding"/>
    <property type="evidence" value="ECO:0007669"/>
    <property type="project" value="UniProtKB-KW"/>
</dbReference>
<evidence type="ECO:0000313" key="8">
    <source>
        <dbReference type="Proteomes" id="UP000199126"/>
    </source>
</evidence>
<feature type="region of interest" description="Disordered" evidence="5">
    <location>
        <begin position="385"/>
        <end position="445"/>
    </location>
</feature>
<protein>
    <submittedName>
        <fullName evidence="7">Cytochrome c</fullName>
    </submittedName>
</protein>
<evidence type="ECO:0000256" key="5">
    <source>
        <dbReference type="SAM" id="MobiDB-lite"/>
    </source>
</evidence>
<gene>
    <name evidence="7" type="ORF">SAMN04487948_101607</name>
</gene>
<proteinExistence type="predicted"/>
<dbReference type="InterPro" id="IPR009056">
    <property type="entry name" value="Cyt_c-like_dom"/>
</dbReference>
<dbReference type="RefSeq" id="WP_211609044.1">
    <property type="nucleotide sequence ID" value="NZ_FODV01000001.1"/>
</dbReference>
<dbReference type="GO" id="GO:0009055">
    <property type="term" value="F:electron transfer activity"/>
    <property type="evidence" value="ECO:0007669"/>
    <property type="project" value="InterPro"/>
</dbReference>
<keyword evidence="8" id="KW-1185">Reference proteome</keyword>
<dbReference type="OrthoDB" id="275499at2157"/>
<keyword evidence="3 4" id="KW-0408">Iron</keyword>
<dbReference type="Gene3D" id="1.10.760.10">
    <property type="entry name" value="Cytochrome c-like domain"/>
    <property type="match status" value="2"/>
</dbReference>
<evidence type="ECO:0000313" key="7">
    <source>
        <dbReference type="EMBL" id="SEO29849.1"/>
    </source>
</evidence>
<evidence type="ECO:0000256" key="4">
    <source>
        <dbReference type="PROSITE-ProRule" id="PRU00433"/>
    </source>
</evidence>
<sequence>MSDDSSVLKPALAVVSALLIGGVLFLAANGLIAAVGDEPAVSMQSGSGDGSTGADGPGKLPATWNDTKWYDEDLRSQDLEFRDPDAGNQVQFQPKQMNNSTLPSNENRRELVRYGRQLFADTSTMMPNNTGSDRMSCANCHGGGSLSSTTGMVGQDIDMIPLVGTAAGYPEWTGRTERMRDMRQRIQGCFLRSMNADDAEDGVPEYDSREVQAMEAYMEWLGQGTPIGSAPYWRGLEKPEGDDKKPIPEVNPVRGAELYMQNCASCHGADGQGEVGEYPPLWGPESFNDGAGMGRIYTSAAFVREAMPYGYAHTVTDWSDVQDIAGYMNGHDRPSLDRKPQDWPSEGPPEEAVYYNRTQERLGYDMNPMKKKLVLAGIPTGTEPLKRGDIPDNVERYDQPLRNVTVENDSTGNSTGENTTALQNPQHHRAISDAMTQSERAQRAS</sequence>
<dbReference type="PROSITE" id="PS51007">
    <property type="entry name" value="CYTC"/>
    <property type="match status" value="2"/>
</dbReference>
<evidence type="ECO:0000256" key="3">
    <source>
        <dbReference type="ARBA" id="ARBA00023004"/>
    </source>
</evidence>
<dbReference type="InterPro" id="IPR036909">
    <property type="entry name" value="Cyt_c-like_dom_sf"/>
</dbReference>
<dbReference type="PANTHER" id="PTHR35008:SF9">
    <property type="entry name" value="CYTOCHROME C DOMAIN-CONTAINING PROTEIN"/>
    <property type="match status" value="1"/>
</dbReference>
<keyword evidence="2 4" id="KW-0479">Metal-binding</keyword>
<name>A0A1H8NK25_9EURY</name>
<reference evidence="8" key="1">
    <citation type="submission" date="2016-10" db="EMBL/GenBank/DDBJ databases">
        <authorList>
            <person name="Varghese N."/>
            <person name="Submissions S."/>
        </authorList>
    </citation>
    <scope>NUCLEOTIDE SEQUENCE [LARGE SCALE GENOMIC DNA]</scope>
    <source>
        <strain evidence="8">CGMCC 1.10121</strain>
    </source>
</reference>
<evidence type="ECO:0000256" key="2">
    <source>
        <dbReference type="ARBA" id="ARBA00022723"/>
    </source>
</evidence>
<dbReference type="Pfam" id="PF21342">
    <property type="entry name" value="SoxA-TsdA_cyt-c"/>
    <property type="match status" value="1"/>
</dbReference>
<accession>A0A1H8NK25</accession>
<feature type="compositionally biased region" description="Basic and acidic residues" evidence="5">
    <location>
        <begin position="385"/>
        <end position="399"/>
    </location>
</feature>
<dbReference type="Pfam" id="PF00034">
    <property type="entry name" value="Cytochrom_C"/>
    <property type="match status" value="1"/>
</dbReference>
<dbReference type="AlphaFoldDB" id="A0A1H8NK25"/>
<feature type="compositionally biased region" description="Polar residues" evidence="5">
    <location>
        <begin position="405"/>
        <end position="425"/>
    </location>
</feature>
<evidence type="ECO:0000259" key="6">
    <source>
        <dbReference type="PROSITE" id="PS51007"/>
    </source>
</evidence>
<dbReference type="PANTHER" id="PTHR35008">
    <property type="entry name" value="BLL4482 PROTEIN-RELATED"/>
    <property type="match status" value="1"/>
</dbReference>
<organism evidence="7 8">
    <name type="scientific">Halogranum amylolyticum</name>
    <dbReference type="NCBI Taxonomy" id="660520"/>
    <lineage>
        <taxon>Archaea</taxon>
        <taxon>Methanobacteriati</taxon>
        <taxon>Methanobacteriota</taxon>
        <taxon>Stenosarchaea group</taxon>
        <taxon>Halobacteria</taxon>
        <taxon>Halobacteriales</taxon>
        <taxon>Haloferacaceae</taxon>
    </lineage>
</organism>